<evidence type="ECO:0000259" key="4">
    <source>
        <dbReference type="Pfam" id="PF12484"/>
    </source>
</evidence>
<dbReference type="InterPro" id="IPR022171">
    <property type="entry name" value="PPE_C"/>
</dbReference>
<dbReference type="PANTHER" id="PTHR46766">
    <property type="entry name" value="GLUTAMINE-RICH PROTEIN 2"/>
    <property type="match status" value="1"/>
</dbReference>
<dbReference type="RefSeq" id="WP_073872734.1">
    <property type="nucleotide sequence ID" value="NZ_MPNT01000004.1"/>
</dbReference>
<dbReference type="InterPro" id="IPR038332">
    <property type="entry name" value="PPE_sf"/>
</dbReference>
<evidence type="ECO:0000256" key="2">
    <source>
        <dbReference type="SAM" id="MobiDB-lite"/>
    </source>
</evidence>
<evidence type="ECO:0000313" key="5">
    <source>
        <dbReference type="EMBL" id="OJZ74947.1"/>
    </source>
</evidence>
<accession>A0A1Q4HZ53</accession>
<reference evidence="5 6" key="1">
    <citation type="submission" date="2016-11" db="EMBL/GenBank/DDBJ databases">
        <title>Genome sequences of unsequenced Mycobacteria.</title>
        <authorList>
            <person name="Greninger A.L."/>
            <person name="Fang F."/>
            <person name="Jerome K.R."/>
        </authorList>
    </citation>
    <scope>NUCLEOTIDE SEQUENCE [LARGE SCALE GENOMIC DNA]</scope>
    <source>
        <strain evidence="5 6">M11</strain>
    </source>
</reference>
<keyword evidence="6" id="KW-1185">Reference proteome</keyword>
<dbReference type="EMBL" id="MPNT01000004">
    <property type="protein sequence ID" value="OJZ74947.1"/>
    <property type="molecule type" value="Genomic_DNA"/>
</dbReference>
<dbReference type="STRING" id="53378.BRW65_06980"/>
<feature type="region of interest" description="Disordered" evidence="2">
    <location>
        <begin position="345"/>
        <end position="369"/>
    </location>
</feature>
<evidence type="ECO:0008006" key="7">
    <source>
        <dbReference type="Google" id="ProtNLM"/>
    </source>
</evidence>
<protein>
    <recommendedName>
        <fullName evidence="7">PPE family domain-containing protein</fullName>
    </recommendedName>
</protein>
<dbReference type="SUPFAM" id="SSF140459">
    <property type="entry name" value="PE/PPE dimer-like"/>
    <property type="match status" value="1"/>
</dbReference>
<dbReference type="Proteomes" id="UP000186438">
    <property type="component" value="Unassembled WGS sequence"/>
</dbReference>
<dbReference type="AlphaFoldDB" id="A0A1Q4HZ53"/>
<dbReference type="OrthoDB" id="4535915at2"/>
<name>A0A1Q4HZ53_9MYCO</name>
<dbReference type="InterPro" id="IPR000030">
    <property type="entry name" value="PPE_dom"/>
</dbReference>
<sequence>MDFAALPPEVNSARIYAGPGAGPMLAAATAWEEIASELDSAASDYASVVASLTAGPWRGRAAESMAAAVTTHIAWLSETAGLASRTAGQAAAAANAFGVAFSMTVPPLVVAANRSLQASLVATNVLGQNSPAIATTDAEYAEMWAQDAAAMSEYAEASARAATLSPFASPTHGQAAPAQPSVPTLPSTNPAAGIAALLKDLGITPPLNLLSPANTVMGTTSLGNAYAASESASQARTEIINVGYEISGTEDEILARLDQFGAPRLALAPADRGPVTVSAAMAEAGAVGGLSVPSAWAAAPALRTSAIPLSSASLGASEDALAVGGESLPDRLAVLAAATDGCRVSVPSTRPKRSAASTADRNGASPRDSTSATFAALAADLYELARLRESGILTHEEFGRQKRRLLGD</sequence>
<gene>
    <name evidence="5" type="ORF">BRW65_06980</name>
</gene>
<dbReference type="Pfam" id="PF12484">
    <property type="entry name" value="PPE-SVP"/>
    <property type="match status" value="1"/>
</dbReference>
<evidence type="ECO:0000313" key="6">
    <source>
        <dbReference type="Proteomes" id="UP000186438"/>
    </source>
</evidence>
<dbReference type="Pfam" id="PF00823">
    <property type="entry name" value="PPE"/>
    <property type="match status" value="1"/>
</dbReference>
<organism evidence="5 6">
    <name type="scientific">Mycobacterium paraffinicum</name>
    <dbReference type="NCBI Taxonomy" id="53378"/>
    <lineage>
        <taxon>Bacteria</taxon>
        <taxon>Bacillati</taxon>
        <taxon>Actinomycetota</taxon>
        <taxon>Actinomycetes</taxon>
        <taxon>Mycobacteriales</taxon>
        <taxon>Mycobacteriaceae</taxon>
        <taxon>Mycobacterium</taxon>
    </lineage>
</organism>
<evidence type="ECO:0000259" key="3">
    <source>
        <dbReference type="Pfam" id="PF00823"/>
    </source>
</evidence>
<dbReference type="Gene3D" id="1.20.1260.20">
    <property type="entry name" value="PPE superfamily"/>
    <property type="match status" value="1"/>
</dbReference>
<proteinExistence type="inferred from homology"/>
<evidence type="ECO:0000256" key="1">
    <source>
        <dbReference type="ARBA" id="ARBA00010652"/>
    </source>
</evidence>
<dbReference type="PANTHER" id="PTHR46766:SF1">
    <property type="entry name" value="GLUTAMINE-RICH PROTEIN 2"/>
    <property type="match status" value="1"/>
</dbReference>
<feature type="domain" description="PPE family C-terminal" evidence="4">
    <location>
        <begin position="278"/>
        <end position="342"/>
    </location>
</feature>
<comment type="caution">
    <text evidence="5">The sequence shown here is derived from an EMBL/GenBank/DDBJ whole genome shotgun (WGS) entry which is preliminary data.</text>
</comment>
<feature type="domain" description="PPE" evidence="3">
    <location>
        <begin position="2"/>
        <end position="164"/>
    </location>
</feature>
<comment type="similarity">
    <text evidence="1">Belongs to the mycobacterial PPE family.</text>
</comment>
<dbReference type="GO" id="GO:0052572">
    <property type="term" value="P:response to host immune response"/>
    <property type="evidence" value="ECO:0007669"/>
    <property type="project" value="TreeGrafter"/>
</dbReference>